<feature type="region of interest" description="Disordered" evidence="1">
    <location>
        <begin position="154"/>
        <end position="173"/>
    </location>
</feature>
<keyword evidence="4" id="KW-1185">Reference proteome</keyword>
<proteinExistence type="predicted"/>
<organism evidence="3 4">
    <name type="scientific">Operophtera brumata</name>
    <name type="common">Winter moth</name>
    <name type="synonym">Phalaena brumata</name>
    <dbReference type="NCBI Taxonomy" id="104452"/>
    <lineage>
        <taxon>Eukaryota</taxon>
        <taxon>Metazoa</taxon>
        <taxon>Ecdysozoa</taxon>
        <taxon>Arthropoda</taxon>
        <taxon>Hexapoda</taxon>
        <taxon>Insecta</taxon>
        <taxon>Pterygota</taxon>
        <taxon>Neoptera</taxon>
        <taxon>Endopterygota</taxon>
        <taxon>Lepidoptera</taxon>
        <taxon>Glossata</taxon>
        <taxon>Ditrysia</taxon>
        <taxon>Geometroidea</taxon>
        <taxon>Geometridae</taxon>
        <taxon>Larentiinae</taxon>
        <taxon>Operophtera</taxon>
    </lineage>
</organism>
<feature type="compositionally biased region" description="Basic residues" evidence="1">
    <location>
        <begin position="154"/>
        <end position="163"/>
    </location>
</feature>
<sequence>MLRFVVLLNIILRVVRLVEGKEDLYGEFGAGLVSDLRDEANLDLSVDEEYEDLRAELLAYHTALAELSAPKSRRSMSSTPCWQRGGVCINRDLCTGFKYLTEIPGCLNSLKVCCFAWDKYQVRDFKDHGIGSLAMPWSLKQEFGGEGVLDFKPKKKTKKQRKQKKEESERKKLNLITDKSPTIIVIDKK</sequence>
<feature type="chain" id="PRO_5005573062" evidence="2">
    <location>
        <begin position="21"/>
        <end position="189"/>
    </location>
</feature>
<dbReference type="EMBL" id="JTDY01002397">
    <property type="protein sequence ID" value="KOB71497.1"/>
    <property type="molecule type" value="Genomic_DNA"/>
</dbReference>
<evidence type="ECO:0000256" key="2">
    <source>
        <dbReference type="SAM" id="SignalP"/>
    </source>
</evidence>
<reference evidence="3 4" key="1">
    <citation type="journal article" date="2015" name="Genome Biol. Evol.">
        <title>The genome of winter moth (Operophtera brumata) provides a genomic perspective on sexual dimorphism and phenology.</title>
        <authorList>
            <person name="Derks M.F."/>
            <person name="Smit S."/>
            <person name="Salis L."/>
            <person name="Schijlen E."/>
            <person name="Bossers A."/>
            <person name="Mateman C."/>
            <person name="Pijl A.S."/>
            <person name="de Ridder D."/>
            <person name="Groenen M.A."/>
            <person name="Visser M.E."/>
            <person name="Megens H.J."/>
        </authorList>
    </citation>
    <scope>NUCLEOTIDE SEQUENCE [LARGE SCALE GENOMIC DNA]</scope>
    <source>
        <strain evidence="3">WM2013NL</strain>
        <tissue evidence="3">Head and thorax</tissue>
    </source>
</reference>
<evidence type="ECO:0000313" key="3">
    <source>
        <dbReference type="EMBL" id="KOB71497.1"/>
    </source>
</evidence>
<feature type="signal peptide" evidence="2">
    <location>
        <begin position="1"/>
        <end position="20"/>
    </location>
</feature>
<gene>
    <name evidence="3" type="ORF">OBRU01_13647</name>
</gene>
<keyword evidence="2" id="KW-0732">Signal</keyword>
<name>A0A0L7L7M0_OPEBR</name>
<dbReference type="Proteomes" id="UP000037510">
    <property type="component" value="Unassembled WGS sequence"/>
</dbReference>
<dbReference type="AlphaFoldDB" id="A0A0L7L7M0"/>
<comment type="caution">
    <text evidence="3">The sequence shown here is derived from an EMBL/GenBank/DDBJ whole genome shotgun (WGS) entry which is preliminary data.</text>
</comment>
<protein>
    <submittedName>
        <fullName evidence="3">Uncharacterized protein</fullName>
    </submittedName>
</protein>
<accession>A0A0L7L7M0</accession>
<evidence type="ECO:0000313" key="4">
    <source>
        <dbReference type="Proteomes" id="UP000037510"/>
    </source>
</evidence>
<evidence type="ECO:0000256" key="1">
    <source>
        <dbReference type="SAM" id="MobiDB-lite"/>
    </source>
</evidence>